<dbReference type="eggNOG" id="arCOG06372">
    <property type="taxonomic scope" value="Archaea"/>
</dbReference>
<accession>D8JAF4</accession>
<evidence type="ECO:0000313" key="3">
    <source>
        <dbReference type="EMBL" id="ADJ14676.1"/>
    </source>
</evidence>
<dbReference type="EMBL" id="AOHV01000013">
    <property type="protein sequence ID" value="ELY39574.1"/>
    <property type="molecule type" value="Genomic_DNA"/>
</dbReference>
<feature type="transmembrane region" description="Helical" evidence="2">
    <location>
        <begin position="115"/>
        <end position="136"/>
    </location>
</feature>
<dbReference type="OrthoDB" id="214875at2157"/>
<evidence type="ECO:0000313" key="6">
    <source>
        <dbReference type="Proteomes" id="UP000011645"/>
    </source>
</evidence>
<evidence type="ECO:0000256" key="1">
    <source>
        <dbReference type="SAM" id="MobiDB-lite"/>
    </source>
</evidence>
<dbReference type="Proteomes" id="UP000011645">
    <property type="component" value="Unassembled WGS sequence"/>
</dbReference>
<reference evidence="3 5" key="1">
    <citation type="journal article" date="2010" name="J. Bacteriol.">
        <title>Complete genome sequence of Halalkalicoccus jeotgali B3(T), an extremely halophilic archaeon.</title>
        <authorList>
            <person name="Roh S.W."/>
            <person name="Nam Y.D."/>
            <person name="Nam S.H."/>
            <person name="Choi S.H."/>
            <person name="Park H.S."/>
            <person name="Bae J.W."/>
        </authorList>
    </citation>
    <scope>NUCLEOTIDE SEQUENCE [LARGE SCALE GENOMIC DNA]</scope>
    <source>
        <strain evidence="3">B3</strain>
        <strain evidence="5">DSM 18796 / CECT 7217 / JCM 14584 / KCTC 4019 / B3</strain>
    </source>
</reference>
<reference evidence="4 6" key="2">
    <citation type="journal article" date="2014" name="PLoS Genet.">
        <title>Phylogenetically driven sequencing of extremely halophilic archaea reveals strategies for static and dynamic osmo-response.</title>
        <authorList>
            <person name="Becker E.A."/>
            <person name="Seitzer P.M."/>
            <person name="Tritt A."/>
            <person name="Larsen D."/>
            <person name="Krusor M."/>
            <person name="Yao A.I."/>
            <person name="Wu D."/>
            <person name="Madern D."/>
            <person name="Eisen J.A."/>
            <person name="Darling A.E."/>
            <person name="Facciotti M.T."/>
        </authorList>
    </citation>
    <scope>NUCLEOTIDE SEQUENCE [LARGE SCALE GENOMIC DNA]</scope>
    <source>
        <strain evidence="4">B3</strain>
        <strain evidence="6">DSM 18796 / CECT 7217 / JCM 14584 / KCTC 4019 / B3</strain>
    </source>
</reference>
<gene>
    <name evidence="3" type="ordered locus">HacjB3_06425</name>
    <name evidence="4" type="ORF">C497_04822</name>
</gene>
<dbReference type="GeneID" id="9419090"/>
<feature type="region of interest" description="Disordered" evidence="1">
    <location>
        <begin position="1"/>
        <end position="31"/>
    </location>
</feature>
<dbReference type="AlphaFoldDB" id="D8JAF4"/>
<dbReference type="PATRIC" id="fig|795797.18.peg.1281"/>
<keyword evidence="2" id="KW-0812">Transmembrane</keyword>
<keyword evidence="2" id="KW-1133">Transmembrane helix</keyword>
<feature type="compositionally biased region" description="Basic and acidic residues" evidence="1">
    <location>
        <begin position="1"/>
        <end position="17"/>
    </location>
</feature>
<dbReference type="HOGENOM" id="CLU_109222_0_0_2"/>
<feature type="transmembrane region" description="Helical" evidence="2">
    <location>
        <begin position="88"/>
        <end position="109"/>
    </location>
</feature>
<proteinExistence type="predicted"/>
<name>D8JAF4_HALJB</name>
<keyword evidence="2" id="KW-0472">Membrane</keyword>
<dbReference type="Proteomes" id="UP000000390">
    <property type="component" value="Chromosome"/>
</dbReference>
<sequence length="146" mass="15153">MAERTDQLTEARSADHELDLEEPPSRTGRVRKRAGTLFSPKRFLFALALIVAGTLVGGVVPVAGGIIGAFVGAFLVGVASRHRPMIETGVAGAAVVGLSTAFDYLPWLVGGNGRTIAALGLAVGFVVCTLGAYFGADLRDGLTREI</sequence>
<protein>
    <submittedName>
        <fullName evidence="3">Uncharacterized protein</fullName>
    </submittedName>
</protein>
<keyword evidence="6" id="KW-1185">Reference proteome</keyword>
<dbReference type="KEGG" id="hje:HacjB3_06425"/>
<feature type="transmembrane region" description="Helical" evidence="2">
    <location>
        <begin position="43"/>
        <end position="76"/>
    </location>
</feature>
<dbReference type="STRING" id="795797.HacjB3_06425"/>
<dbReference type="EMBL" id="CP002062">
    <property type="protein sequence ID" value="ADJ14676.1"/>
    <property type="molecule type" value="Genomic_DNA"/>
</dbReference>
<organism evidence="3 5">
    <name type="scientific">Halalkalicoccus jeotgali (strain DSM 18796 / CECT 7217 / JCM 14584 / KCTC 4019 / B3)</name>
    <dbReference type="NCBI Taxonomy" id="795797"/>
    <lineage>
        <taxon>Archaea</taxon>
        <taxon>Methanobacteriati</taxon>
        <taxon>Methanobacteriota</taxon>
        <taxon>Stenosarchaea group</taxon>
        <taxon>Halobacteria</taxon>
        <taxon>Halobacteriales</taxon>
        <taxon>Halococcaceae</taxon>
        <taxon>Halalkalicoccus</taxon>
    </lineage>
</organism>
<evidence type="ECO:0000256" key="2">
    <source>
        <dbReference type="SAM" id="Phobius"/>
    </source>
</evidence>
<evidence type="ECO:0000313" key="4">
    <source>
        <dbReference type="EMBL" id="ELY39574.1"/>
    </source>
</evidence>
<evidence type="ECO:0000313" key="5">
    <source>
        <dbReference type="Proteomes" id="UP000000390"/>
    </source>
</evidence>
<dbReference type="RefSeq" id="WP_008414900.1">
    <property type="nucleotide sequence ID" value="NC_014297.1"/>
</dbReference>